<protein>
    <recommendedName>
        <fullName evidence="3">C2 domain-containing protein</fullName>
    </recommendedName>
</protein>
<keyword evidence="2" id="KW-0106">Calcium</keyword>
<dbReference type="Proteomes" id="UP000054279">
    <property type="component" value="Unassembled WGS sequence"/>
</dbReference>
<dbReference type="Gene3D" id="2.60.40.150">
    <property type="entry name" value="C2 domain"/>
    <property type="match status" value="1"/>
</dbReference>
<gene>
    <name evidence="4" type="ORF">M422DRAFT_781322</name>
</gene>
<dbReference type="PROSITE" id="PS50004">
    <property type="entry name" value="C2"/>
    <property type="match status" value="1"/>
</dbReference>
<organism evidence="4 5">
    <name type="scientific">Sphaerobolus stellatus (strain SS14)</name>
    <dbReference type="NCBI Taxonomy" id="990650"/>
    <lineage>
        <taxon>Eukaryota</taxon>
        <taxon>Fungi</taxon>
        <taxon>Dikarya</taxon>
        <taxon>Basidiomycota</taxon>
        <taxon>Agaricomycotina</taxon>
        <taxon>Agaricomycetes</taxon>
        <taxon>Phallomycetidae</taxon>
        <taxon>Geastrales</taxon>
        <taxon>Sphaerobolaceae</taxon>
        <taxon>Sphaerobolus</taxon>
    </lineage>
</organism>
<reference evidence="4 5" key="1">
    <citation type="submission" date="2014-06" db="EMBL/GenBank/DDBJ databases">
        <title>Evolutionary Origins and Diversification of the Mycorrhizal Mutualists.</title>
        <authorList>
            <consortium name="DOE Joint Genome Institute"/>
            <consortium name="Mycorrhizal Genomics Consortium"/>
            <person name="Kohler A."/>
            <person name="Kuo A."/>
            <person name="Nagy L.G."/>
            <person name="Floudas D."/>
            <person name="Copeland A."/>
            <person name="Barry K.W."/>
            <person name="Cichocki N."/>
            <person name="Veneault-Fourrey C."/>
            <person name="LaButti K."/>
            <person name="Lindquist E.A."/>
            <person name="Lipzen A."/>
            <person name="Lundell T."/>
            <person name="Morin E."/>
            <person name="Murat C."/>
            <person name="Riley R."/>
            <person name="Ohm R."/>
            <person name="Sun H."/>
            <person name="Tunlid A."/>
            <person name="Henrissat B."/>
            <person name="Grigoriev I.V."/>
            <person name="Hibbett D.S."/>
            <person name="Martin F."/>
        </authorList>
    </citation>
    <scope>NUCLEOTIDE SEQUENCE [LARGE SCALE GENOMIC DNA]</scope>
    <source>
        <strain evidence="4 5">SS14</strain>
    </source>
</reference>
<dbReference type="EMBL" id="KN837158">
    <property type="protein sequence ID" value="KIJ38762.1"/>
    <property type="molecule type" value="Genomic_DNA"/>
</dbReference>
<dbReference type="SUPFAM" id="SSF49562">
    <property type="entry name" value="C2 domain (Calcium/lipid-binding domain, CaLB)"/>
    <property type="match status" value="1"/>
</dbReference>
<dbReference type="CDD" id="cd00030">
    <property type="entry name" value="C2"/>
    <property type="match status" value="1"/>
</dbReference>
<dbReference type="HOGENOM" id="CLU_2203390_0_0_1"/>
<evidence type="ECO:0000313" key="5">
    <source>
        <dbReference type="Proteomes" id="UP000054279"/>
    </source>
</evidence>
<dbReference type="AlphaFoldDB" id="A0A0C9VB44"/>
<feature type="non-terminal residue" evidence="4">
    <location>
        <position position="1"/>
    </location>
</feature>
<keyword evidence="1" id="KW-0479">Metal-binding</keyword>
<keyword evidence="5" id="KW-1185">Reference proteome</keyword>
<evidence type="ECO:0000259" key="3">
    <source>
        <dbReference type="PROSITE" id="PS50004"/>
    </source>
</evidence>
<dbReference type="GO" id="GO:0016020">
    <property type="term" value="C:membrane"/>
    <property type="evidence" value="ECO:0007669"/>
    <property type="project" value="TreeGrafter"/>
</dbReference>
<feature type="domain" description="C2" evidence="3">
    <location>
        <begin position="28"/>
        <end position="108"/>
    </location>
</feature>
<proteinExistence type="predicted"/>
<name>A0A0C9VB44_SPHS4</name>
<dbReference type="InterPro" id="IPR035892">
    <property type="entry name" value="C2_domain_sf"/>
</dbReference>
<evidence type="ECO:0000256" key="1">
    <source>
        <dbReference type="ARBA" id="ARBA00022723"/>
    </source>
</evidence>
<sequence length="108" mass="12142">MPLFSRRKEDVQELISNTKSALDRIKLRAQEAAQDVTNNVAHKHTLVDLIVQFIGAEGLPKMDVIGSADPYFIATIDDKVKMTSSVQVNTLKPIWNEMWYVKNVPSDG</sequence>
<dbReference type="Pfam" id="PF00168">
    <property type="entry name" value="C2"/>
    <property type="match status" value="1"/>
</dbReference>
<evidence type="ECO:0000313" key="4">
    <source>
        <dbReference type="EMBL" id="KIJ38762.1"/>
    </source>
</evidence>
<evidence type="ECO:0000256" key="2">
    <source>
        <dbReference type="ARBA" id="ARBA00022837"/>
    </source>
</evidence>
<dbReference type="GO" id="GO:0005509">
    <property type="term" value="F:calcium ion binding"/>
    <property type="evidence" value="ECO:0007669"/>
    <property type="project" value="TreeGrafter"/>
</dbReference>
<dbReference type="PANTHER" id="PTHR45911">
    <property type="entry name" value="C2 DOMAIN-CONTAINING PROTEIN"/>
    <property type="match status" value="1"/>
</dbReference>
<dbReference type="InterPro" id="IPR000008">
    <property type="entry name" value="C2_dom"/>
</dbReference>
<dbReference type="OrthoDB" id="73919at2759"/>
<dbReference type="PANTHER" id="PTHR45911:SF4">
    <property type="entry name" value="MULTIPLE C2 AND TRANSMEMBRANE DOMAIN-CONTAINING PROTEIN"/>
    <property type="match status" value="1"/>
</dbReference>
<accession>A0A0C9VB44</accession>